<evidence type="ECO:0000256" key="7">
    <source>
        <dbReference type="RuleBase" id="RU000461"/>
    </source>
</evidence>
<evidence type="ECO:0000256" key="4">
    <source>
        <dbReference type="ARBA" id="ARBA00022723"/>
    </source>
</evidence>
<dbReference type="PRINTS" id="PR00463">
    <property type="entry name" value="EP450I"/>
</dbReference>
<protein>
    <recommendedName>
        <fullName evidence="11">Cytochrome P450</fullName>
    </recommendedName>
</protein>
<dbReference type="InterPro" id="IPR001128">
    <property type="entry name" value="Cyt_P450"/>
</dbReference>
<feature type="transmembrane region" description="Helical" evidence="8">
    <location>
        <begin position="7"/>
        <end position="29"/>
    </location>
</feature>
<dbReference type="Proteomes" id="UP001642487">
    <property type="component" value="Chromosome 10"/>
</dbReference>
<keyword evidence="3 7" id="KW-0349">Heme</keyword>
<organism evidence="9 10">
    <name type="scientific">Citrullus colocynthis</name>
    <name type="common">colocynth</name>
    <dbReference type="NCBI Taxonomy" id="252529"/>
    <lineage>
        <taxon>Eukaryota</taxon>
        <taxon>Viridiplantae</taxon>
        <taxon>Streptophyta</taxon>
        <taxon>Embryophyta</taxon>
        <taxon>Tracheophyta</taxon>
        <taxon>Spermatophyta</taxon>
        <taxon>Magnoliopsida</taxon>
        <taxon>eudicotyledons</taxon>
        <taxon>Gunneridae</taxon>
        <taxon>Pentapetalae</taxon>
        <taxon>rosids</taxon>
        <taxon>fabids</taxon>
        <taxon>Cucurbitales</taxon>
        <taxon>Cucurbitaceae</taxon>
        <taxon>Benincaseae</taxon>
        <taxon>Citrullus</taxon>
    </lineage>
</organism>
<keyword evidence="8" id="KW-0472">Membrane</keyword>
<gene>
    <name evidence="9" type="ORF">CITCOLO1_LOCUS2908</name>
</gene>
<evidence type="ECO:0000313" key="10">
    <source>
        <dbReference type="Proteomes" id="UP001642487"/>
    </source>
</evidence>
<dbReference type="EMBL" id="OZ021744">
    <property type="protein sequence ID" value="CAK9311254.1"/>
    <property type="molecule type" value="Genomic_DNA"/>
</dbReference>
<dbReference type="Gene3D" id="1.10.630.10">
    <property type="entry name" value="Cytochrome P450"/>
    <property type="match status" value="1"/>
</dbReference>
<evidence type="ECO:0008006" key="11">
    <source>
        <dbReference type="Google" id="ProtNLM"/>
    </source>
</evidence>
<keyword evidence="8" id="KW-0812">Transmembrane</keyword>
<keyword evidence="5 7" id="KW-0560">Oxidoreductase</keyword>
<evidence type="ECO:0000256" key="1">
    <source>
        <dbReference type="ARBA" id="ARBA00001971"/>
    </source>
</evidence>
<keyword evidence="8" id="KW-1133">Transmembrane helix</keyword>
<proteinExistence type="inferred from homology"/>
<dbReference type="CDD" id="cd11073">
    <property type="entry name" value="CYP76-like"/>
    <property type="match status" value="1"/>
</dbReference>
<evidence type="ECO:0000256" key="2">
    <source>
        <dbReference type="ARBA" id="ARBA00010617"/>
    </source>
</evidence>
<dbReference type="PRINTS" id="PR00385">
    <property type="entry name" value="P450"/>
</dbReference>
<dbReference type="InterPro" id="IPR036396">
    <property type="entry name" value="Cyt_P450_sf"/>
</dbReference>
<keyword evidence="4 7" id="KW-0479">Metal-binding</keyword>
<accession>A0ABP0XSW1</accession>
<evidence type="ECO:0000256" key="8">
    <source>
        <dbReference type="SAM" id="Phobius"/>
    </source>
</evidence>
<dbReference type="PANTHER" id="PTHR47950">
    <property type="entry name" value="CYTOCHROME P450, FAMILY 76, SUBFAMILY C, POLYPEPTIDE 5-RELATED"/>
    <property type="match status" value="1"/>
</dbReference>
<comment type="similarity">
    <text evidence="2 7">Belongs to the cytochrome P450 family.</text>
</comment>
<keyword evidence="10" id="KW-1185">Reference proteome</keyword>
<keyword evidence="7" id="KW-0503">Monooxygenase</keyword>
<reference evidence="9 10" key="1">
    <citation type="submission" date="2024-03" db="EMBL/GenBank/DDBJ databases">
        <authorList>
            <person name="Gkanogiannis A."/>
            <person name="Becerra Lopez-Lavalle L."/>
        </authorList>
    </citation>
    <scope>NUCLEOTIDE SEQUENCE [LARGE SCALE GENOMIC DNA]</scope>
</reference>
<dbReference type="InterPro" id="IPR002401">
    <property type="entry name" value="Cyt_P450_E_grp-I"/>
</dbReference>
<dbReference type="PANTHER" id="PTHR47950:SF49">
    <property type="entry name" value="CYTOCHROME P450"/>
    <property type="match status" value="1"/>
</dbReference>
<comment type="cofactor">
    <cofactor evidence="1">
        <name>heme</name>
        <dbReference type="ChEBI" id="CHEBI:30413"/>
    </cofactor>
</comment>
<evidence type="ECO:0000256" key="5">
    <source>
        <dbReference type="ARBA" id="ARBA00023002"/>
    </source>
</evidence>
<evidence type="ECO:0000256" key="6">
    <source>
        <dbReference type="ARBA" id="ARBA00023004"/>
    </source>
</evidence>
<keyword evidence="6 7" id="KW-0408">Iron</keyword>
<sequence>MDTESQVSAPFLVLILIPIFFFLILNYFFKSHSSNLPLPPGPTPWPLIGNLLHIGPNPLATITNFSTLYGPLISLRLGSQLAVFASSPAAAAQILRTHDHTLSARYIFQMTTDPHKLRHFSLLLSPECDNHWKLLRTTCRTHLFTSKALQTQSILRNTKIAAMVHYLESKTGSAVQIRDVGFTTIFNTLTNVVFSRDLMGFEEDGVGFCFKFKEHYRKIAKLGLVPNLADFYPILSGLDLQGLKRKIAECNRRVDVVYEGFIAQRRRDRDRNGGERLGDFLDSMLDIGFCDEQIKYLAAVSSPVFSLSLSPSPNILKMEDCVLQWQELLSAGTDTTSTTVEWAMAELTKNKHIMKKVEEEIRREIKDQNEAIDESIIPQLHYLQACVKETLRLHPPAPFLLPHKALETCEVMGYTIPKDTRIFVNIWAIGRDPTIWENPLTFDPNRFLESDIDFKGFDFRFLPFGSGRRICPGLPMAILQVTLILANLIRNFDWSLPNNEDPSNLDLSGKVGIAYYKQDPLFLIPQNKVLSTLY</sequence>
<dbReference type="Pfam" id="PF00067">
    <property type="entry name" value="p450"/>
    <property type="match status" value="1"/>
</dbReference>
<dbReference type="InterPro" id="IPR017972">
    <property type="entry name" value="Cyt_P450_CS"/>
</dbReference>
<name>A0ABP0XSW1_9ROSI</name>
<dbReference type="SUPFAM" id="SSF48264">
    <property type="entry name" value="Cytochrome P450"/>
    <property type="match status" value="1"/>
</dbReference>
<dbReference type="PROSITE" id="PS00086">
    <property type="entry name" value="CYTOCHROME_P450"/>
    <property type="match status" value="1"/>
</dbReference>
<evidence type="ECO:0000256" key="3">
    <source>
        <dbReference type="ARBA" id="ARBA00022617"/>
    </source>
</evidence>
<evidence type="ECO:0000313" key="9">
    <source>
        <dbReference type="EMBL" id="CAK9311254.1"/>
    </source>
</evidence>